<evidence type="ECO:0000256" key="2">
    <source>
        <dbReference type="ARBA" id="ARBA00022801"/>
    </source>
</evidence>
<dbReference type="SUPFAM" id="SSF75304">
    <property type="entry name" value="Amidase signature (AS) enzymes"/>
    <property type="match status" value="1"/>
</dbReference>
<evidence type="ECO:0000259" key="3">
    <source>
        <dbReference type="Pfam" id="PF01425"/>
    </source>
</evidence>
<evidence type="ECO:0000256" key="1">
    <source>
        <dbReference type="ARBA" id="ARBA00009199"/>
    </source>
</evidence>
<dbReference type="Gene3D" id="3.90.1300.10">
    <property type="entry name" value="Amidase signature (AS) domain"/>
    <property type="match status" value="1"/>
</dbReference>
<organism evidence="4 5">
    <name type="scientific">Fusarium culmorum</name>
    <dbReference type="NCBI Taxonomy" id="5516"/>
    <lineage>
        <taxon>Eukaryota</taxon>
        <taxon>Fungi</taxon>
        <taxon>Dikarya</taxon>
        <taxon>Ascomycota</taxon>
        <taxon>Pezizomycotina</taxon>
        <taxon>Sordariomycetes</taxon>
        <taxon>Hypocreomycetidae</taxon>
        <taxon>Hypocreales</taxon>
        <taxon>Nectriaceae</taxon>
        <taxon>Fusarium</taxon>
    </lineage>
</organism>
<dbReference type="GO" id="GO:0016787">
    <property type="term" value="F:hydrolase activity"/>
    <property type="evidence" value="ECO:0007669"/>
    <property type="project" value="UniProtKB-KW"/>
</dbReference>
<dbReference type="Proteomes" id="UP000241587">
    <property type="component" value="Unassembled WGS sequence"/>
</dbReference>
<dbReference type="EMBL" id="PVEM01000007">
    <property type="protein sequence ID" value="PTD06385.1"/>
    <property type="molecule type" value="Genomic_DNA"/>
</dbReference>
<proteinExistence type="inferred from homology"/>
<name>A0A2T4GS67_FUSCU</name>
<keyword evidence="2" id="KW-0378">Hydrolase</keyword>
<accession>A0A2T4GS67</accession>
<dbReference type="OrthoDB" id="10528974at2759"/>
<evidence type="ECO:0000313" key="5">
    <source>
        <dbReference type="Proteomes" id="UP000241587"/>
    </source>
</evidence>
<sequence length="313" mass="35497">MVRQSICGFKPSERRLPLLGERTTDSGNVGILVSLGPIARSLRDCELFMRVMLNAEPWNVDPTVLRMPWRFNEEKMPEKLTIGVVPWDHFVMPHPPVLRALDIAVDTLRKAGHEVIEWKAKEHGLPSGDVILPLFYPNGARHVFDLIDGMGEPRIGPIRRGMKDNPVVLKLRKSNQIEDYWKAVMARDQFRVHYARRWNESAKLTASGRKLDAIISPTATSVSFPHNFNRRRDACGFQVGTWDYQPDRNNERDVANWEISQESDGATDKDPSLYDGCPFAISVSGRTAEDEKTLKMTMVIDGLLKRAGHGLKK</sequence>
<dbReference type="Pfam" id="PF01425">
    <property type="entry name" value="Amidase"/>
    <property type="match status" value="1"/>
</dbReference>
<evidence type="ECO:0000313" key="4">
    <source>
        <dbReference type="EMBL" id="PTD06385.1"/>
    </source>
</evidence>
<comment type="similarity">
    <text evidence="1">Belongs to the amidase family.</text>
</comment>
<dbReference type="InterPro" id="IPR036928">
    <property type="entry name" value="AS_sf"/>
</dbReference>
<dbReference type="AlphaFoldDB" id="A0A2T4GS67"/>
<feature type="domain" description="Amidase" evidence="3">
    <location>
        <begin position="5"/>
        <end position="294"/>
    </location>
</feature>
<comment type="caution">
    <text evidence="4">The sequence shown here is derived from an EMBL/GenBank/DDBJ whole genome shotgun (WGS) entry which is preliminary data.</text>
</comment>
<dbReference type="InterPro" id="IPR023631">
    <property type="entry name" value="Amidase_dom"/>
</dbReference>
<reference evidence="4 5" key="1">
    <citation type="submission" date="2018-02" db="EMBL/GenBank/DDBJ databases">
        <title>Fusarium culmorum secondary metabolites in fungal-bacterial-plant interactions.</title>
        <authorList>
            <person name="Schmidt R."/>
        </authorList>
    </citation>
    <scope>NUCLEOTIDE SEQUENCE [LARGE SCALE GENOMIC DNA]</scope>
    <source>
        <strain evidence="4 5">PV</strain>
    </source>
</reference>
<keyword evidence="5" id="KW-1185">Reference proteome</keyword>
<dbReference type="OMA" id="CEHESAF"/>
<gene>
    <name evidence="4" type="ORF">FCULG_00011784</name>
</gene>
<protein>
    <submittedName>
        <fullName evidence="4">Acetamidase</fullName>
    </submittedName>
</protein>
<dbReference type="PANTHER" id="PTHR46072">
    <property type="entry name" value="AMIDASE-RELATED-RELATED"/>
    <property type="match status" value="1"/>
</dbReference>